<sequence>MQLAEWLRLAADPFQLAAIDDARTAGAPWAELAEKLRYFNRQGEPNAGSAANLRQRLHVAVHGTPDDRRQPQVAKLVELRAAQERATRAHFIETGNARYPELDAAARALLKHYEAGELPVDPEDDGYWWEELSEAVDDRRSSSERANLLVFVRAIAREVRAYTKSSGRRAATSEAQFALEEAARLGEIDTGR</sequence>
<dbReference type="AlphaFoldDB" id="A0A927GNX0"/>
<protein>
    <submittedName>
        <fullName evidence="1">Uncharacterized protein</fullName>
    </submittedName>
</protein>
<comment type="caution">
    <text evidence="1">The sequence shown here is derived from an EMBL/GenBank/DDBJ whole genome shotgun (WGS) entry which is preliminary data.</text>
</comment>
<accession>A0A927GNX0</accession>
<dbReference type="EMBL" id="JACWUS010000005">
    <property type="protein sequence ID" value="MBD2829880.1"/>
    <property type="molecule type" value="Genomic_DNA"/>
</dbReference>
<gene>
    <name evidence="1" type="ORF">ID875_21160</name>
</gene>
<reference evidence="1" key="1">
    <citation type="journal article" date="2020" name="PLoS ONE">
        <title>Isolation and characterization of Streptomyces bacteriophages and Streptomyces strains encoding biosynthetic arsenals: Streptomyces strains and phages for antibiotic discovery.</title>
        <authorList>
            <person name="Montano E.T."/>
            <person name="Nideffer J.F."/>
            <person name="Brumage L."/>
            <person name="Erb M."/>
            <person name="Derman A.I."/>
            <person name="Davis J.P."/>
            <person name="Estrada E."/>
            <person name="Fu S."/>
            <person name="Le D."/>
            <person name="Vuppala A."/>
            <person name="Tran C."/>
            <person name="Luterstein E."/>
            <person name="Lakkaraju S."/>
            <person name="Panchagnula S."/>
            <person name="Ren C."/>
            <person name="Doan J."/>
            <person name="Tran S."/>
            <person name="Soriano J."/>
            <person name="Fujita Y."/>
            <person name="Gutala P."/>
            <person name="Fujii Q."/>
            <person name="Lee M."/>
            <person name="Bui A."/>
            <person name="Villarreal C."/>
            <person name="Shing S.R."/>
            <person name="Kim S."/>
            <person name="Freeman D."/>
            <person name="Racha V."/>
            <person name="Ho A."/>
            <person name="Kumar P."/>
            <person name="Falah K."/>
            <person name="Dawson T."/>
            <person name="Enustun E."/>
            <person name="Prichard A."/>
            <person name="Gomez A."/>
            <person name="Khanna K."/>
            <person name="Trigg S."/>
            <person name="Fernandez L."/>
            <person name="Pogliano K."/>
            <person name="Pogliano J."/>
        </authorList>
    </citation>
    <scope>NUCLEOTIDE SEQUENCE</scope>
    <source>
        <strain evidence="1">QF2</strain>
    </source>
</reference>
<evidence type="ECO:0000313" key="1">
    <source>
        <dbReference type="EMBL" id="MBD2829880.1"/>
    </source>
</evidence>
<name>A0A927GNX0_STRGL</name>
<organism evidence="1">
    <name type="scientific">Streptomyces globisporus</name>
    <dbReference type="NCBI Taxonomy" id="1908"/>
    <lineage>
        <taxon>Bacteria</taxon>
        <taxon>Bacillati</taxon>
        <taxon>Actinomycetota</taxon>
        <taxon>Actinomycetes</taxon>
        <taxon>Kitasatosporales</taxon>
        <taxon>Streptomycetaceae</taxon>
        <taxon>Streptomyces</taxon>
    </lineage>
</organism>
<proteinExistence type="predicted"/>